<protein>
    <recommendedName>
        <fullName evidence="2">HIT domain-containing protein</fullName>
    </recommendedName>
</protein>
<evidence type="ECO:0000259" key="2">
    <source>
        <dbReference type="Pfam" id="PF01230"/>
    </source>
</evidence>
<comment type="caution">
    <text evidence="3">The sequence shown here is derived from an EMBL/GenBank/DDBJ whole genome shotgun (WGS) entry which is preliminary data.</text>
</comment>
<organism evidence="3 4">
    <name type="scientific">Candidatus Harrisonbacteria bacterium CG10_big_fil_rev_8_21_14_0_10_45_28</name>
    <dbReference type="NCBI Taxonomy" id="1974586"/>
    <lineage>
        <taxon>Bacteria</taxon>
        <taxon>Candidatus Harrisoniibacteriota</taxon>
    </lineage>
</organism>
<dbReference type="Proteomes" id="UP000230903">
    <property type="component" value="Unassembled WGS sequence"/>
</dbReference>
<dbReference type="EMBL" id="PFBC01000022">
    <property type="protein sequence ID" value="PIR88028.1"/>
    <property type="molecule type" value="Genomic_DNA"/>
</dbReference>
<dbReference type="GO" id="GO:0003824">
    <property type="term" value="F:catalytic activity"/>
    <property type="evidence" value="ECO:0007669"/>
    <property type="project" value="InterPro"/>
</dbReference>
<dbReference type="InterPro" id="IPR036265">
    <property type="entry name" value="HIT-like_sf"/>
</dbReference>
<evidence type="ECO:0000313" key="4">
    <source>
        <dbReference type="Proteomes" id="UP000230903"/>
    </source>
</evidence>
<dbReference type="InterPro" id="IPR011146">
    <property type="entry name" value="HIT-like"/>
</dbReference>
<dbReference type="SUPFAM" id="SSF54197">
    <property type="entry name" value="HIT-like"/>
    <property type="match status" value="1"/>
</dbReference>
<proteinExistence type="predicted"/>
<feature type="domain" description="HIT" evidence="2">
    <location>
        <begin position="12"/>
        <end position="78"/>
    </location>
</feature>
<sequence>MEKDCPFCSLPEIKERTFLSNDLAFAFLTYIPITVGHTLIAPIRCVKTFGQTTREEVAAVFDLREKVSAVLAKAFAQKEKPPASLARESRRLFRGLKDRELLRRNEFLHKRSVKTRVGTGRQFSGQLGHPDPAWNEHLGKVLAIPNRFPQACRLRGKRFEFDMAVAPIKNANFLFELGHEHTHVVAIFHGAFQQDAKNPDQGQADRRQAHSLGGGPHAREAVKLHGNPPVLKRRGPRPIFLHRQRIPRLPGNQAANRQWLTVGSRCHGMQCPVVVRAIRGTFDGAGALDIAIFAHRHQRRPIHILEMDGENRDFRHVLTPFADKNRRQSPLGGTLSVRR</sequence>
<feature type="region of interest" description="Disordered" evidence="1">
    <location>
        <begin position="195"/>
        <end position="235"/>
    </location>
</feature>
<dbReference type="Pfam" id="PF01230">
    <property type="entry name" value="HIT"/>
    <property type="match status" value="1"/>
</dbReference>
<reference evidence="4" key="1">
    <citation type="submission" date="2017-09" db="EMBL/GenBank/DDBJ databases">
        <title>Depth-based differentiation of microbial function through sediment-hosted aquifers and enrichment of novel symbionts in the deep terrestrial subsurface.</title>
        <authorList>
            <person name="Probst A.J."/>
            <person name="Ladd B."/>
            <person name="Jarett J.K."/>
            <person name="Geller-Mcgrath D.E."/>
            <person name="Sieber C.M.K."/>
            <person name="Emerson J.B."/>
            <person name="Anantharaman K."/>
            <person name="Thomas B.C."/>
            <person name="Malmstrom R."/>
            <person name="Stieglmeier M."/>
            <person name="Klingl A."/>
            <person name="Woyke T."/>
            <person name="Ryan C.M."/>
            <person name="Banfield J.F."/>
        </authorList>
    </citation>
    <scope>NUCLEOTIDE SEQUENCE [LARGE SCALE GENOMIC DNA]</scope>
</reference>
<gene>
    <name evidence="3" type="ORF">COU10_01390</name>
</gene>
<name>A0A2H0UNP7_9BACT</name>
<accession>A0A2H0UNP7</accession>
<dbReference type="Gene3D" id="3.30.428.10">
    <property type="entry name" value="HIT-like"/>
    <property type="match status" value="1"/>
</dbReference>
<evidence type="ECO:0000313" key="3">
    <source>
        <dbReference type="EMBL" id="PIR88028.1"/>
    </source>
</evidence>
<evidence type="ECO:0000256" key="1">
    <source>
        <dbReference type="SAM" id="MobiDB-lite"/>
    </source>
</evidence>
<dbReference type="AlphaFoldDB" id="A0A2H0UNP7"/>